<gene>
    <name evidence="1" type="ORF">R77560_04634</name>
</gene>
<evidence type="ECO:0000313" key="2">
    <source>
        <dbReference type="Proteomes" id="UP001189756"/>
    </source>
</evidence>
<evidence type="ECO:0000313" key="1">
    <source>
        <dbReference type="EMBL" id="CAJ0807843.1"/>
    </source>
</evidence>
<sequence>MVALFRVQGIVLRNRPSEEALLQQRIFIPTSVHTEFGRSFAEVKDSSVPPAAEWLQRSTPIGGLRRRP</sequence>
<reference evidence="1" key="1">
    <citation type="submission" date="2023-07" db="EMBL/GenBank/DDBJ databases">
        <authorList>
            <person name="Peeters C."/>
        </authorList>
    </citation>
    <scope>NUCLEOTIDE SEQUENCE</scope>
    <source>
        <strain evidence="1">R-77560</strain>
    </source>
</reference>
<name>A0AAD2BUP2_9RALS</name>
<dbReference type="EMBL" id="CATZAZ010000017">
    <property type="protein sequence ID" value="CAJ0807843.1"/>
    <property type="molecule type" value="Genomic_DNA"/>
</dbReference>
<dbReference type="Proteomes" id="UP001189756">
    <property type="component" value="Unassembled WGS sequence"/>
</dbReference>
<protein>
    <submittedName>
        <fullName evidence="1">Uncharacterized protein</fullName>
    </submittedName>
</protein>
<comment type="caution">
    <text evidence="1">The sequence shown here is derived from an EMBL/GenBank/DDBJ whole genome shotgun (WGS) entry which is preliminary data.</text>
</comment>
<accession>A0AAD2BUP2</accession>
<organism evidence="1 2">
    <name type="scientific">Ralstonia thomasii</name>
    <dbReference type="NCBI Taxonomy" id="3058596"/>
    <lineage>
        <taxon>Bacteria</taxon>
        <taxon>Pseudomonadati</taxon>
        <taxon>Pseudomonadota</taxon>
        <taxon>Betaproteobacteria</taxon>
        <taxon>Burkholderiales</taxon>
        <taxon>Burkholderiaceae</taxon>
        <taxon>Ralstonia</taxon>
    </lineage>
</organism>
<dbReference type="AlphaFoldDB" id="A0AAD2BUP2"/>
<proteinExistence type="predicted"/>